<dbReference type="GO" id="GO:0016020">
    <property type="term" value="C:membrane"/>
    <property type="evidence" value="ECO:0007669"/>
    <property type="project" value="UniProtKB-SubCell"/>
</dbReference>
<evidence type="ECO:0000313" key="9">
    <source>
        <dbReference type="EMBL" id="RMC37222.1"/>
    </source>
</evidence>
<evidence type="ECO:0000256" key="3">
    <source>
        <dbReference type="ARBA" id="ARBA00022692"/>
    </source>
</evidence>
<evidence type="ECO:0000256" key="4">
    <source>
        <dbReference type="ARBA" id="ARBA00022989"/>
    </source>
</evidence>
<dbReference type="SMART" id="SM00065">
    <property type="entry name" value="GAF"/>
    <property type="match status" value="1"/>
</dbReference>
<dbReference type="PANTHER" id="PTHR43102:SF2">
    <property type="entry name" value="GAF DOMAIN-CONTAINING PROTEIN"/>
    <property type="match status" value="1"/>
</dbReference>
<comment type="caution">
    <text evidence="9">The sequence shown here is derived from an EMBL/GenBank/DDBJ whole genome shotgun (WGS) entry which is preliminary data.</text>
</comment>
<feature type="domain" description="GAF" evidence="8">
    <location>
        <begin position="647"/>
        <end position="798"/>
    </location>
</feature>
<evidence type="ECO:0000256" key="6">
    <source>
        <dbReference type="SAM" id="MobiDB-lite"/>
    </source>
</evidence>
<feature type="transmembrane region" description="Helical" evidence="7">
    <location>
        <begin position="202"/>
        <end position="221"/>
    </location>
</feature>
<evidence type="ECO:0000256" key="7">
    <source>
        <dbReference type="SAM" id="Phobius"/>
    </source>
</evidence>
<dbReference type="OrthoDB" id="9799225at2"/>
<dbReference type="SUPFAM" id="SSF55781">
    <property type="entry name" value="GAF domain-like"/>
    <property type="match status" value="1"/>
</dbReference>
<protein>
    <submittedName>
        <fullName evidence="9">AI-2E family transporter</fullName>
    </submittedName>
</protein>
<dbReference type="PANTHER" id="PTHR43102">
    <property type="entry name" value="SLR1143 PROTEIN"/>
    <property type="match status" value="1"/>
</dbReference>
<evidence type="ECO:0000256" key="2">
    <source>
        <dbReference type="ARBA" id="ARBA00009773"/>
    </source>
</evidence>
<dbReference type="RefSeq" id="WP_122110317.1">
    <property type="nucleotide sequence ID" value="NZ_QOKZ01000001.1"/>
</dbReference>
<feature type="transmembrane region" description="Helical" evidence="7">
    <location>
        <begin position="67"/>
        <end position="87"/>
    </location>
</feature>
<gene>
    <name evidence="9" type="ORF">C9E81_00175</name>
</gene>
<keyword evidence="3 7" id="KW-0812">Transmembrane</keyword>
<dbReference type="AlphaFoldDB" id="A0A3M0MHK5"/>
<sequence length="815" mass="88224">MCWIWPEATEEPDLMQRKPDSRFDGSVGNDTSIPKGGEYPDIVRLAAWLTVAALVIAGLYLGREVLIPLAIAFLISFALGPLVVRLVRIGLPRVLAVIAVMATLGLFVGGLGLLVGSQVQSLSAQLPTYQTTIRSKISDLSEQMKGPGLFDGAMETVDTVKKEVTEAVDEEETDTAPPPERVRIVPPQTAPFEAALEWLGPVLAPLATAGIVLVFVFLALLDRGDLRDRMLQLLGGNLYRSTDALEEASARISKYLLMQLLVNVSYGIPMALGLWVIGVPGWILWGTLAALMRFIPYVGPILAAIFPISLAFAVDPGWEMVIWAIALIVFLELVSNNIVEPLLYGTSTGLSAMSLIAAATFWTALWGPVGLILSTPLTVCLLVIGRNIPYLGFLETLLGSAPALDVPTRVYQRLIADDPDEALDIVNDTIGDGGVAEFYNAHGIDILRRASEDYYGNARAEHRLRIANSMDLVLDDLREEYPAAITPGAVPRVACIGGKWEIDSAACEMLVHALGLSEIAAVKHPAGTVTARYLDELALEDIEIVCLSYFSRDAEASSRTFCRRLRHRWPQLRIVLALWNASDAQLADDRIAAVGADEAVTSVNEAVERIRFLLRPEETIEAQMAETPENDAARVRTLEATGVLDGHNRAKLDTLAVRAANVFRVEMAMISAIDADREVIIGQNTELPGELTGDGTNRITMPRSEAICDHVVASGETLMIEDTEREPRFADHPAVRLWGARFYAGAPLTTADGEVLGALCLLDSSPRKFAKEELELLGSIAADVVSVITGEKAMEPAPAGQDEETSSTIGQRVPE</sequence>
<accession>A0A3M0MHK5</accession>
<dbReference type="Pfam" id="PF01594">
    <property type="entry name" value="AI-2E_transport"/>
    <property type="match status" value="1"/>
</dbReference>
<feature type="transmembrane region" description="Helical" evidence="7">
    <location>
        <begin position="359"/>
        <end position="384"/>
    </location>
</feature>
<evidence type="ECO:0000259" key="8">
    <source>
        <dbReference type="SMART" id="SM00065"/>
    </source>
</evidence>
<keyword evidence="5 7" id="KW-0472">Membrane</keyword>
<dbReference type="InterPro" id="IPR029016">
    <property type="entry name" value="GAF-like_dom_sf"/>
</dbReference>
<feature type="compositionally biased region" description="Polar residues" evidence="6">
    <location>
        <begin position="806"/>
        <end position="815"/>
    </location>
</feature>
<dbReference type="EMBL" id="QOKZ01000001">
    <property type="protein sequence ID" value="RMC37222.1"/>
    <property type="molecule type" value="Genomic_DNA"/>
</dbReference>
<name>A0A3M0MHK5_9RHOB</name>
<reference evidence="9 10" key="1">
    <citation type="submission" date="2018-07" db="EMBL/GenBank/DDBJ databases">
        <authorList>
            <person name="Zhang Y."/>
            <person name="Wang L."/>
            <person name="Ma S."/>
        </authorList>
    </citation>
    <scope>NUCLEOTIDE SEQUENCE [LARGE SCALE GENOMIC DNA]</scope>
    <source>
        <strain evidence="9 10">4-2</strain>
    </source>
</reference>
<comment type="similarity">
    <text evidence="2">Belongs to the autoinducer-2 exporter (AI-2E) (TC 2.A.86) family.</text>
</comment>
<feature type="transmembrane region" description="Helical" evidence="7">
    <location>
        <begin position="321"/>
        <end position="339"/>
    </location>
</feature>
<keyword evidence="4 7" id="KW-1133">Transmembrane helix</keyword>
<feature type="transmembrane region" description="Helical" evidence="7">
    <location>
        <begin position="260"/>
        <end position="285"/>
    </location>
</feature>
<dbReference type="Proteomes" id="UP000273516">
    <property type="component" value="Unassembled WGS sequence"/>
</dbReference>
<evidence type="ECO:0000256" key="5">
    <source>
        <dbReference type="ARBA" id="ARBA00023136"/>
    </source>
</evidence>
<dbReference type="Pfam" id="PF01590">
    <property type="entry name" value="GAF"/>
    <property type="match status" value="1"/>
</dbReference>
<evidence type="ECO:0000313" key="10">
    <source>
        <dbReference type="Proteomes" id="UP000273516"/>
    </source>
</evidence>
<keyword evidence="10" id="KW-1185">Reference proteome</keyword>
<dbReference type="Gene3D" id="3.30.450.40">
    <property type="match status" value="1"/>
</dbReference>
<feature type="region of interest" description="Disordered" evidence="6">
    <location>
        <begin position="793"/>
        <end position="815"/>
    </location>
</feature>
<feature type="transmembrane region" description="Helical" evidence="7">
    <location>
        <begin position="297"/>
        <end position="314"/>
    </location>
</feature>
<organism evidence="9 10">
    <name type="scientific">Paracoccus alkanivorans</name>
    <dbReference type="NCBI Taxonomy" id="2116655"/>
    <lineage>
        <taxon>Bacteria</taxon>
        <taxon>Pseudomonadati</taxon>
        <taxon>Pseudomonadota</taxon>
        <taxon>Alphaproteobacteria</taxon>
        <taxon>Rhodobacterales</taxon>
        <taxon>Paracoccaceae</taxon>
        <taxon>Paracoccus</taxon>
    </lineage>
</organism>
<feature type="transmembrane region" description="Helical" evidence="7">
    <location>
        <begin position="42"/>
        <end position="61"/>
    </location>
</feature>
<dbReference type="InterPro" id="IPR003018">
    <property type="entry name" value="GAF"/>
</dbReference>
<feature type="transmembrane region" description="Helical" evidence="7">
    <location>
        <begin position="94"/>
        <end position="115"/>
    </location>
</feature>
<evidence type="ECO:0000256" key="1">
    <source>
        <dbReference type="ARBA" id="ARBA00004141"/>
    </source>
</evidence>
<proteinExistence type="inferred from homology"/>
<dbReference type="InterPro" id="IPR002549">
    <property type="entry name" value="AI-2E-like"/>
</dbReference>
<comment type="subcellular location">
    <subcellularLocation>
        <location evidence="1">Membrane</location>
        <topology evidence="1">Multi-pass membrane protein</topology>
    </subcellularLocation>
</comment>